<keyword evidence="1" id="KW-0175">Coiled coil</keyword>
<dbReference type="PANTHER" id="PTHR24024">
    <property type="entry name" value="PULMONARY SURFACTANT-ASSOCIATED PROTEIN A"/>
    <property type="match status" value="1"/>
</dbReference>
<sequence length="383" mass="43028">MAVLNLYWIGLFCVPFLNGFLLDDKTPTPNTKITDDHFISVIKLVAEETKARHELETVVAQLHRILLSKTCNNSEQRDQIKLIMALKHEMQGLKNKTDILEQNVHQLKFENSAFAQNYSILLGTNSQLKLDHERFKQKLNSYYNQSSENFKHLNDLKQAQTKGKLQHVKDINIVKTNTEALTKQMNSLKSNQVAGGQDFLDLINQTLVFRSDVGHDIAKMSAHNNDFMQGIMQIVQNSYTGGGHYDERGSPAGPVCLPPDSDFVRTSSGQHGHMYGAELYSNTNVFPSSSQFQDIPCAVCRVKQASSVIMIPGKYHGYMASNYYDHAAAGSYVCIDIQPEYVTGGSSWNNKSKLFFDIVAKCGSLRCPPYKHDYPLTCVVCSK</sequence>
<proteinExistence type="predicted"/>
<dbReference type="GO" id="GO:0005615">
    <property type="term" value="C:extracellular space"/>
    <property type="evidence" value="ECO:0007669"/>
    <property type="project" value="TreeGrafter"/>
</dbReference>
<dbReference type="PANTHER" id="PTHR24024:SF18">
    <property type="entry name" value="SHORT-CHAIN COLLAGEN C4-LIKE"/>
    <property type="match status" value="1"/>
</dbReference>
<evidence type="ECO:0000256" key="2">
    <source>
        <dbReference type="SAM" id="SignalP"/>
    </source>
</evidence>
<dbReference type="Proteomes" id="UP000683360">
    <property type="component" value="Unassembled WGS sequence"/>
</dbReference>
<protein>
    <submittedName>
        <fullName evidence="3">Uncharacterized protein</fullName>
    </submittedName>
</protein>
<feature type="coiled-coil region" evidence="1">
    <location>
        <begin position="83"/>
        <end position="110"/>
    </location>
</feature>
<reference evidence="3" key="1">
    <citation type="submission" date="2021-03" db="EMBL/GenBank/DDBJ databases">
        <authorList>
            <person name="Bekaert M."/>
        </authorList>
    </citation>
    <scope>NUCLEOTIDE SEQUENCE</scope>
</reference>
<dbReference type="OrthoDB" id="10386686at2759"/>
<accession>A0A8S3PV26</accession>
<dbReference type="EMBL" id="CAJPWZ010000153">
    <property type="protein sequence ID" value="CAG2187059.1"/>
    <property type="molecule type" value="Genomic_DNA"/>
</dbReference>
<evidence type="ECO:0000313" key="3">
    <source>
        <dbReference type="EMBL" id="CAG2187059.1"/>
    </source>
</evidence>
<feature type="signal peptide" evidence="2">
    <location>
        <begin position="1"/>
        <end position="19"/>
    </location>
</feature>
<feature type="chain" id="PRO_5035840746" evidence="2">
    <location>
        <begin position="20"/>
        <end position="383"/>
    </location>
</feature>
<keyword evidence="4" id="KW-1185">Reference proteome</keyword>
<organism evidence="3 4">
    <name type="scientific">Mytilus edulis</name>
    <name type="common">Blue mussel</name>
    <dbReference type="NCBI Taxonomy" id="6550"/>
    <lineage>
        <taxon>Eukaryota</taxon>
        <taxon>Metazoa</taxon>
        <taxon>Spiralia</taxon>
        <taxon>Lophotrochozoa</taxon>
        <taxon>Mollusca</taxon>
        <taxon>Bivalvia</taxon>
        <taxon>Autobranchia</taxon>
        <taxon>Pteriomorphia</taxon>
        <taxon>Mytilida</taxon>
        <taxon>Mytiloidea</taxon>
        <taxon>Mytilidae</taxon>
        <taxon>Mytilinae</taxon>
        <taxon>Mytilus</taxon>
    </lineage>
</organism>
<comment type="caution">
    <text evidence="3">The sequence shown here is derived from an EMBL/GenBank/DDBJ whole genome shotgun (WGS) entry which is preliminary data.</text>
</comment>
<evidence type="ECO:0000313" key="4">
    <source>
        <dbReference type="Proteomes" id="UP000683360"/>
    </source>
</evidence>
<name>A0A8S3PV26_MYTED</name>
<keyword evidence="2" id="KW-0732">Signal</keyword>
<evidence type="ECO:0000256" key="1">
    <source>
        <dbReference type="SAM" id="Coils"/>
    </source>
</evidence>
<dbReference type="AlphaFoldDB" id="A0A8S3PV26"/>
<dbReference type="InterPro" id="IPR051077">
    <property type="entry name" value="Ca-dependent_lectin"/>
</dbReference>
<gene>
    <name evidence="3" type="ORF">MEDL_2552</name>
</gene>